<accession>A0AAV4HPF6</accession>
<dbReference type="EMBL" id="BMAT01012748">
    <property type="protein sequence ID" value="GFR98600.1"/>
    <property type="molecule type" value="Genomic_DNA"/>
</dbReference>
<protein>
    <submittedName>
        <fullName evidence="1">Uncharacterized protein</fullName>
    </submittedName>
</protein>
<name>A0AAV4HPF6_9GAST</name>
<comment type="caution">
    <text evidence="1">The sequence shown here is derived from an EMBL/GenBank/DDBJ whole genome shotgun (WGS) entry which is preliminary data.</text>
</comment>
<organism evidence="1 2">
    <name type="scientific">Elysia marginata</name>
    <dbReference type="NCBI Taxonomy" id="1093978"/>
    <lineage>
        <taxon>Eukaryota</taxon>
        <taxon>Metazoa</taxon>
        <taxon>Spiralia</taxon>
        <taxon>Lophotrochozoa</taxon>
        <taxon>Mollusca</taxon>
        <taxon>Gastropoda</taxon>
        <taxon>Heterobranchia</taxon>
        <taxon>Euthyneura</taxon>
        <taxon>Panpulmonata</taxon>
        <taxon>Sacoglossa</taxon>
        <taxon>Placobranchoidea</taxon>
        <taxon>Plakobranchidae</taxon>
        <taxon>Elysia</taxon>
    </lineage>
</organism>
<dbReference type="AlphaFoldDB" id="A0AAV4HPF6"/>
<evidence type="ECO:0000313" key="2">
    <source>
        <dbReference type="Proteomes" id="UP000762676"/>
    </source>
</evidence>
<gene>
    <name evidence="1" type="ORF">ElyMa_006353900</name>
</gene>
<proteinExistence type="predicted"/>
<keyword evidence="2" id="KW-1185">Reference proteome</keyword>
<reference evidence="1 2" key="1">
    <citation type="journal article" date="2021" name="Elife">
        <title>Chloroplast acquisition without the gene transfer in kleptoplastic sea slugs, Plakobranchus ocellatus.</title>
        <authorList>
            <person name="Maeda T."/>
            <person name="Takahashi S."/>
            <person name="Yoshida T."/>
            <person name="Shimamura S."/>
            <person name="Takaki Y."/>
            <person name="Nagai Y."/>
            <person name="Toyoda A."/>
            <person name="Suzuki Y."/>
            <person name="Arimoto A."/>
            <person name="Ishii H."/>
            <person name="Satoh N."/>
            <person name="Nishiyama T."/>
            <person name="Hasebe M."/>
            <person name="Maruyama T."/>
            <person name="Minagawa J."/>
            <person name="Obokata J."/>
            <person name="Shigenobu S."/>
        </authorList>
    </citation>
    <scope>NUCLEOTIDE SEQUENCE [LARGE SCALE GENOMIC DNA]</scope>
</reference>
<dbReference type="Proteomes" id="UP000762676">
    <property type="component" value="Unassembled WGS sequence"/>
</dbReference>
<evidence type="ECO:0000313" key="1">
    <source>
        <dbReference type="EMBL" id="GFR98600.1"/>
    </source>
</evidence>
<sequence length="111" mass="12922">MTETIGHEHTAPGQYPALQRQQIKQLGYIRKKPPPDHNCQYDQTVVFFSTAPKLLYLFPLLGWTRAGRSMFVALRETRGWHDRGLVSLSYITQDILSLKKGYYNYCRLVEC</sequence>